<dbReference type="STRING" id="452589.G9P0U2"/>
<reference evidence="5 6" key="1">
    <citation type="journal article" date="2011" name="Genome Biol.">
        <title>Comparative genome sequence analysis underscores mycoparasitism as the ancestral life style of Trichoderma.</title>
        <authorList>
            <person name="Kubicek C.P."/>
            <person name="Herrera-Estrella A."/>
            <person name="Seidl-Seiboth V."/>
            <person name="Martinez D.A."/>
            <person name="Druzhinina I.S."/>
            <person name="Thon M."/>
            <person name="Zeilinger S."/>
            <person name="Casas-Flores S."/>
            <person name="Horwitz B.A."/>
            <person name="Mukherjee P.K."/>
            <person name="Mukherjee M."/>
            <person name="Kredics L."/>
            <person name="Alcaraz L.D."/>
            <person name="Aerts A."/>
            <person name="Antal Z."/>
            <person name="Atanasova L."/>
            <person name="Cervantes-Badillo M.G."/>
            <person name="Challacombe J."/>
            <person name="Chertkov O."/>
            <person name="McCluskey K."/>
            <person name="Coulpier F."/>
            <person name="Deshpande N."/>
            <person name="von Doehren H."/>
            <person name="Ebbole D.J."/>
            <person name="Esquivel-Naranjo E.U."/>
            <person name="Fekete E."/>
            <person name="Flipphi M."/>
            <person name="Glaser F."/>
            <person name="Gomez-Rodriguez E.Y."/>
            <person name="Gruber S."/>
            <person name="Han C."/>
            <person name="Henrissat B."/>
            <person name="Hermosa R."/>
            <person name="Hernandez-Onate M."/>
            <person name="Karaffa L."/>
            <person name="Kosti I."/>
            <person name="Le Crom S."/>
            <person name="Lindquist E."/>
            <person name="Lucas S."/>
            <person name="Luebeck M."/>
            <person name="Luebeck P.S."/>
            <person name="Margeot A."/>
            <person name="Metz B."/>
            <person name="Misra M."/>
            <person name="Nevalainen H."/>
            <person name="Omann M."/>
            <person name="Packer N."/>
            <person name="Perrone G."/>
            <person name="Uresti-Rivera E.E."/>
            <person name="Salamov A."/>
            <person name="Schmoll M."/>
            <person name="Seiboth B."/>
            <person name="Shapiro H."/>
            <person name="Sukno S."/>
            <person name="Tamayo-Ramos J.A."/>
            <person name="Tisch D."/>
            <person name="Wiest A."/>
            <person name="Wilkinson H.H."/>
            <person name="Zhang M."/>
            <person name="Coutinho P.M."/>
            <person name="Kenerley C.M."/>
            <person name="Monte E."/>
            <person name="Baker S.E."/>
            <person name="Grigoriev I.V."/>
        </authorList>
    </citation>
    <scope>NUCLEOTIDE SEQUENCE [LARGE SCALE GENOMIC DNA]</scope>
    <source>
        <strain evidence="6">ATCC 20476 / IMI 206040</strain>
    </source>
</reference>
<evidence type="ECO:0000313" key="6">
    <source>
        <dbReference type="Proteomes" id="UP000005426"/>
    </source>
</evidence>
<evidence type="ECO:0000256" key="2">
    <source>
        <dbReference type="ARBA" id="ARBA00023242"/>
    </source>
</evidence>
<dbReference type="PANTHER" id="PTHR43374">
    <property type="entry name" value="FLAVIN PRENYLTRANSFERASE"/>
    <property type="match status" value="1"/>
</dbReference>
<protein>
    <recommendedName>
        <fullName evidence="4">Zn(2)-C6 fungal-type domain-containing protein</fullName>
    </recommendedName>
</protein>
<accession>G9P0U2</accession>
<dbReference type="GO" id="GO:0000981">
    <property type="term" value="F:DNA-binding transcription factor activity, RNA polymerase II-specific"/>
    <property type="evidence" value="ECO:0007669"/>
    <property type="project" value="InterPro"/>
</dbReference>
<name>G9P0U2_HYPAI</name>
<feature type="region of interest" description="Disordered" evidence="3">
    <location>
        <begin position="62"/>
        <end position="98"/>
    </location>
</feature>
<dbReference type="Pfam" id="PF00172">
    <property type="entry name" value="Zn_clus"/>
    <property type="match status" value="1"/>
</dbReference>
<feature type="non-terminal residue" evidence="5">
    <location>
        <position position="1"/>
    </location>
</feature>
<dbReference type="AlphaFoldDB" id="G9P0U2"/>
<dbReference type="GO" id="GO:0003677">
    <property type="term" value="F:DNA binding"/>
    <property type="evidence" value="ECO:0007669"/>
    <property type="project" value="InterPro"/>
</dbReference>
<feature type="compositionally biased region" description="Polar residues" evidence="3">
    <location>
        <begin position="558"/>
        <end position="569"/>
    </location>
</feature>
<dbReference type="GO" id="GO:0016831">
    <property type="term" value="F:carboxy-lyase activity"/>
    <property type="evidence" value="ECO:0007669"/>
    <property type="project" value="TreeGrafter"/>
</dbReference>
<dbReference type="OrthoDB" id="4891330at2759"/>
<evidence type="ECO:0000256" key="1">
    <source>
        <dbReference type="ARBA" id="ARBA00022723"/>
    </source>
</evidence>
<dbReference type="OMA" id="VWQDCLL"/>
<dbReference type="InterPro" id="IPR001138">
    <property type="entry name" value="Zn2Cys6_DnaBD"/>
</dbReference>
<evidence type="ECO:0000313" key="5">
    <source>
        <dbReference type="EMBL" id="EHK42409.1"/>
    </source>
</evidence>
<dbReference type="CDD" id="cd00067">
    <property type="entry name" value="GAL4"/>
    <property type="match status" value="1"/>
</dbReference>
<keyword evidence="6" id="KW-1185">Reference proteome</keyword>
<proteinExistence type="predicted"/>
<dbReference type="PROSITE" id="PS50048">
    <property type="entry name" value="ZN2_CY6_FUNGAL_2"/>
    <property type="match status" value="1"/>
</dbReference>
<dbReference type="Gene3D" id="4.10.240.10">
    <property type="entry name" value="Zn(2)-C6 fungal-type DNA-binding domain"/>
    <property type="match status" value="1"/>
</dbReference>
<dbReference type="GO" id="GO:0008270">
    <property type="term" value="F:zinc ion binding"/>
    <property type="evidence" value="ECO:0007669"/>
    <property type="project" value="InterPro"/>
</dbReference>
<dbReference type="HOGENOM" id="CLU_014095_3_1_1"/>
<dbReference type="Pfam" id="PF04082">
    <property type="entry name" value="Fungal_trans"/>
    <property type="match status" value="1"/>
</dbReference>
<dbReference type="InterPro" id="IPR007219">
    <property type="entry name" value="XnlR_reg_dom"/>
</dbReference>
<keyword evidence="2" id="KW-0539">Nucleus</keyword>
<feature type="domain" description="Zn(2)-C6 fungal-type" evidence="4">
    <location>
        <begin position="23"/>
        <end position="54"/>
    </location>
</feature>
<feature type="region of interest" description="Disordered" evidence="3">
    <location>
        <begin position="558"/>
        <end position="579"/>
    </location>
</feature>
<dbReference type="Proteomes" id="UP000005426">
    <property type="component" value="Unassembled WGS sequence"/>
</dbReference>
<dbReference type="SMART" id="SM00906">
    <property type="entry name" value="Fungal_trans"/>
    <property type="match status" value="1"/>
</dbReference>
<dbReference type="EMBL" id="ABDG02000026">
    <property type="protein sequence ID" value="EHK42409.1"/>
    <property type="molecule type" value="Genomic_DNA"/>
</dbReference>
<organism evidence="5 6">
    <name type="scientific">Hypocrea atroviridis (strain ATCC 20476 / IMI 206040)</name>
    <name type="common">Trichoderma atroviride</name>
    <dbReference type="NCBI Taxonomy" id="452589"/>
    <lineage>
        <taxon>Eukaryota</taxon>
        <taxon>Fungi</taxon>
        <taxon>Dikarya</taxon>
        <taxon>Ascomycota</taxon>
        <taxon>Pezizomycotina</taxon>
        <taxon>Sordariomycetes</taxon>
        <taxon>Hypocreomycetidae</taxon>
        <taxon>Hypocreales</taxon>
        <taxon>Hypocreaceae</taxon>
        <taxon>Trichoderma</taxon>
    </lineage>
</organism>
<dbReference type="CDD" id="cd12148">
    <property type="entry name" value="fungal_TF_MHR"/>
    <property type="match status" value="1"/>
</dbReference>
<dbReference type="SMART" id="SM00066">
    <property type="entry name" value="GAL4"/>
    <property type="match status" value="1"/>
</dbReference>
<gene>
    <name evidence="5" type="ORF">TRIATDRAFT_202092</name>
</gene>
<dbReference type="eggNOG" id="ENOG502SIWN">
    <property type="taxonomic scope" value="Eukaryota"/>
</dbReference>
<dbReference type="PROSITE" id="PS00463">
    <property type="entry name" value="ZN2_CY6_FUNGAL_1"/>
    <property type="match status" value="1"/>
</dbReference>
<comment type="caution">
    <text evidence="5">The sequence shown here is derived from an EMBL/GenBank/DDBJ whole genome shotgun (WGS) entry which is preliminary data.</text>
</comment>
<keyword evidence="1" id="KW-0479">Metal-binding</keyword>
<dbReference type="InterPro" id="IPR036864">
    <property type="entry name" value="Zn2-C6_fun-type_DNA-bd_sf"/>
</dbReference>
<evidence type="ECO:0000256" key="3">
    <source>
        <dbReference type="SAM" id="MobiDB-lite"/>
    </source>
</evidence>
<dbReference type="SUPFAM" id="SSF57701">
    <property type="entry name" value="Zn2/Cys6 DNA-binding domain"/>
    <property type="match status" value="1"/>
</dbReference>
<dbReference type="GO" id="GO:0006351">
    <property type="term" value="P:DNA-templated transcription"/>
    <property type="evidence" value="ECO:0007669"/>
    <property type="project" value="InterPro"/>
</dbReference>
<sequence length="605" mass="68392">ITSMDRDEIDHILRRRRKPTEKACYPCHRRKVRCNHGHPCSTCQRRGHPEICSYSFSATKRRGKRRQADANNSLRASSVADESVPRRASTPADDTYEGDNSIVSMLRQRVADRPPSSGIRDARVFFGLQNSFSNDPLFTVPTTQQRWETLVKLSPQNEEFHRFFPSYRHTAYSFMPFLVDIDRFEVRVCKYLESCAAGQLQDKLHASDTWVSDDGVAFVALLLAILSCGAHFSTLPITQRSEAARDFVRRAFQVLQLVNYMLRPSLDAVQTLLILGNTLQNIGQSDGAWVLLGTTARLAQALGLHTEHGAGHSGSDIRNRRALWAAIVWQDCFLSVCHGRPTSVSNIQVQKLHRSNISSSFLSYTEVMRSIAYICFEVTESNPDAEHSVRLLQSIDDCSSRAQPYLQTRDFCKNLRELLEYLALQINTSFTICFLCRPAISKSTPILQTDAHRLLIVRAKRGLQNVLERFLEFQALSIVPLRSWSMIHSALTSMLLLSIWEETRDDSKSQELQKSVLNVLLKASQRDATIDANSEPHWLSTRHVQALMTLLENIRNTPCPTTAPDQASRISKEQQDPNGSQILGNIMSTDICAISDQTYAAFDQM</sequence>
<dbReference type="InterPro" id="IPR004507">
    <property type="entry name" value="UbiX-like"/>
</dbReference>
<evidence type="ECO:0000259" key="4">
    <source>
        <dbReference type="PROSITE" id="PS50048"/>
    </source>
</evidence>
<dbReference type="PANTHER" id="PTHR43374:SF1">
    <property type="entry name" value="FLAVIN PRENYLTRANSFERASE PAD1, MITOCHONDRIAL"/>
    <property type="match status" value="1"/>
</dbReference>